<reference evidence="2 3" key="1">
    <citation type="submission" date="2020-06" db="EMBL/GenBank/DDBJ databases">
        <title>Description of novel acetic acid bacteria.</title>
        <authorList>
            <person name="Sombolestani A."/>
        </authorList>
    </citation>
    <scope>NUCLEOTIDE SEQUENCE [LARGE SCALE GENOMIC DNA]</scope>
    <source>
        <strain evidence="2 3">LMG 27010</strain>
    </source>
</reference>
<dbReference type="Proteomes" id="UP000585665">
    <property type="component" value="Unassembled WGS sequence"/>
</dbReference>
<proteinExistence type="predicted"/>
<dbReference type="RefSeq" id="WP_176613334.1">
    <property type="nucleotide sequence ID" value="NZ_JABXXR010000040.1"/>
</dbReference>
<keyword evidence="3" id="KW-1185">Reference proteome</keyword>
<dbReference type="AlphaFoldDB" id="A0A850PDK9"/>
<name>A0A850PDK9_9PROT</name>
<sequence>MPDDQFQDAMADLLDLLSTENTALREGRVTDATATLERKRALIAVVEGALAGVDVDTVRAQPGSREDLAALRDVAEDNRLLLEGAIGVQKEILALVAALPTRQDSYTANGTYRRPGTGGGRAPSGLSSSV</sequence>
<accession>A0A850PDK9</accession>
<evidence type="ECO:0000313" key="3">
    <source>
        <dbReference type="Proteomes" id="UP000585665"/>
    </source>
</evidence>
<protein>
    <submittedName>
        <fullName evidence="2">Uncharacterized protein</fullName>
    </submittedName>
</protein>
<organism evidence="2 3">
    <name type="scientific">Ameyamaea chiangmaiensis</name>
    <dbReference type="NCBI Taxonomy" id="442969"/>
    <lineage>
        <taxon>Bacteria</taxon>
        <taxon>Pseudomonadati</taxon>
        <taxon>Pseudomonadota</taxon>
        <taxon>Alphaproteobacteria</taxon>
        <taxon>Acetobacterales</taxon>
        <taxon>Acetobacteraceae</taxon>
        <taxon>Ameyamaea</taxon>
    </lineage>
</organism>
<evidence type="ECO:0000256" key="1">
    <source>
        <dbReference type="SAM" id="MobiDB-lite"/>
    </source>
</evidence>
<gene>
    <name evidence="2" type="ORF">HUK82_07290</name>
</gene>
<dbReference type="EMBL" id="JABXXR010000040">
    <property type="protein sequence ID" value="NVN40366.1"/>
    <property type="molecule type" value="Genomic_DNA"/>
</dbReference>
<feature type="region of interest" description="Disordered" evidence="1">
    <location>
        <begin position="106"/>
        <end position="130"/>
    </location>
</feature>
<evidence type="ECO:0000313" key="2">
    <source>
        <dbReference type="EMBL" id="NVN40366.1"/>
    </source>
</evidence>
<comment type="caution">
    <text evidence="2">The sequence shown here is derived from an EMBL/GenBank/DDBJ whole genome shotgun (WGS) entry which is preliminary data.</text>
</comment>